<dbReference type="Pfam" id="PF11160">
    <property type="entry name" value="Hva1_TUDOR"/>
    <property type="match status" value="1"/>
</dbReference>
<feature type="region of interest" description="Disordered" evidence="1">
    <location>
        <begin position="1"/>
        <end position="28"/>
    </location>
</feature>
<feature type="domain" description="Hypervirulence associated protein TUDOR" evidence="2">
    <location>
        <begin position="36"/>
        <end position="94"/>
    </location>
</feature>
<sequence>MPLSYPPAPHLTAPHLGAPHVSDTGSYGRAMAISKGDTVRWNTSQGETEGEAVEKKTKEFTLDGQKFKASDDEPYWVVESSKSGKKAAHKESSLS</sequence>
<dbReference type="EMBL" id="BAAAYR010000001">
    <property type="protein sequence ID" value="GAA3551250.1"/>
    <property type="molecule type" value="Genomic_DNA"/>
</dbReference>
<protein>
    <recommendedName>
        <fullName evidence="2">Hypervirulence associated protein TUDOR domain-containing protein</fullName>
    </recommendedName>
</protein>
<dbReference type="Gene3D" id="2.30.30.1060">
    <property type="match status" value="1"/>
</dbReference>
<keyword evidence="4" id="KW-1185">Reference proteome</keyword>
<evidence type="ECO:0000259" key="2">
    <source>
        <dbReference type="Pfam" id="PF11160"/>
    </source>
</evidence>
<evidence type="ECO:0000313" key="4">
    <source>
        <dbReference type="Proteomes" id="UP001500767"/>
    </source>
</evidence>
<dbReference type="RefSeq" id="WP_344740801.1">
    <property type="nucleotide sequence ID" value="NZ_BAAAYR010000001.1"/>
</dbReference>
<reference evidence="4" key="1">
    <citation type="journal article" date="2019" name="Int. J. Syst. Evol. Microbiol.">
        <title>The Global Catalogue of Microorganisms (GCM) 10K type strain sequencing project: providing services to taxonomists for standard genome sequencing and annotation.</title>
        <authorList>
            <consortium name="The Broad Institute Genomics Platform"/>
            <consortium name="The Broad Institute Genome Sequencing Center for Infectious Disease"/>
            <person name="Wu L."/>
            <person name="Ma J."/>
        </authorList>
    </citation>
    <scope>NUCLEOTIDE SEQUENCE [LARGE SCALE GENOMIC DNA]</scope>
    <source>
        <strain evidence="4">JCM 16540</strain>
    </source>
</reference>
<comment type="caution">
    <text evidence="3">The sequence shown here is derived from an EMBL/GenBank/DDBJ whole genome shotgun (WGS) entry which is preliminary data.</text>
</comment>
<proteinExistence type="predicted"/>
<dbReference type="Proteomes" id="UP001500767">
    <property type="component" value="Unassembled WGS sequence"/>
</dbReference>
<name>A0ABP6WJQ0_9ACTN</name>
<organism evidence="3 4">
    <name type="scientific">Microlunatus spumicola</name>
    <dbReference type="NCBI Taxonomy" id="81499"/>
    <lineage>
        <taxon>Bacteria</taxon>
        <taxon>Bacillati</taxon>
        <taxon>Actinomycetota</taxon>
        <taxon>Actinomycetes</taxon>
        <taxon>Propionibacteriales</taxon>
        <taxon>Propionibacteriaceae</taxon>
        <taxon>Microlunatus</taxon>
    </lineage>
</organism>
<evidence type="ECO:0000256" key="1">
    <source>
        <dbReference type="SAM" id="MobiDB-lite"/>
    </source>
</evidence>
<accession>A0ABP6WJQ0</accession>
<evidence type="ECO:0000313" key="3">
    <source>
        <dbReference type="EMBL" id="GAA3551250.1"/>
    </source>
</evidence>
<gene>
    <name evidence="3" type="ORF">GCM10022197_02690</name>
</gene>
<dbReference type="InterPro" id="IPR021331">
    <property type="entry name" value="Hva1_TUDOR"/>
</dbReference>